<proteinExistence type="predicted"/>
<organism evidence="1 2">
    <name type="scientific">Hymenobacter negativus</name>
    <dbReference type="NCBI Taxonomy" id="2795026"/>
    <lineage>
        <taxon>Bacteria</taxon>
        <taxon>Pseudomonadati</taxon>
        <taxon>Bacteroidota</taxon>
        <taxon>Cytophagia</taxon>
        <taxon>Cytophagales</taxon>
        <taxon>Hymenobacteraceae</taxon>
        <taxon>Hymenobacter</taxon>
    </lineage>
</organism>
<dbReference type="Proteomes" id="UP000664369">
    <property type="component" value="Unassembled WGS sequence"/>
</dbReference>
<gene>
    <name evidence="1" type="ORF">J4E00_09070</name>
</gene>
<keyword evidence="2" id="KW-1185">Reference proteome</keyword>
<comment type="caution">
    <text evidence="1">The sequence shown here is derived from an EMBL/GenBank/DDBJ whole genome shotgun (WGS) entry which is preliminary data.</text>
</comment>
<protein>
    <submittedName>
        <fullName evidence="1">Uncharacterized protein</fullName>
    </submittedName>
</protein>
<evidence type="ECO:0000313" key="1">
    <source>
        <dbReference type="EMBL" id="MBO2009203.1"/>
    </source>
</evidence>
<dbReference type="RefSeq" id="WP_208174825.1">
    <property type="nucleotide sequence ID" value="NZ_JAGETZ010000003.1"/>
</dbReference>
<dbReference type="EMBL" id="JAGETZ010000003">
    <property type="protein sequence ID" value="MBO2009203.1"/>
    <property type="molecule type" value="Genomic_DNA"/>
</dbReference>
<sequence length="133" mass="15277">MNLPSKTALEDSEAQLQHAATKLGPLIEMLQLRTESQPADPVQWPRYEADRALLSAMGHYFVAVDNLAQTHGQQVREMRKEMSAAQMRYTQMGIERDYYKTELQQANKRYYANLDLFTTLQTTLQNRLPNATA</sequence>
<evidence type="ECO:0000313" key="2">
    <source>
        <dbReference type="Proteomes" id="UP000664369"/>
    </source>
</evidence>
<reference evidence="1 2" key="1">
    <citation type="submission" date="2021-03" db="EMBL/GenBank/DDBJ databases">
        <authorList>
            <person name="Kim M.K."/>
        </authorList>
    </citation>
    <scope>NUCLEOTIDE SEQUENCE [LARGE SCALE GENOMIC DNA]</scope>
    <source>
        <strain evidence="1 2">BT442</strain>
    </source>
</reference>
<accession>A0ABS3QDX7</accession>
<name>A0ABS3QDX7_9BACT</name>